<comment type="caution">
    <text evidence="1">The sequence shown here is derived from an EMBL/GenBank/DDBJ whole genome shotgun (WGS) entry which is preliminary data.</text>
</comment>
<dbReference type="RefSeq" id="WP_313982046.1">
    <property type="nucleotide sequence ID" value="NZ_JASJOS010000008.1"/>
</dbReference>
<accession>A0AAE3UAE7</accession>
<protein>
    <submittedName>
        <fullName evidence="1">Uncharacterized protein</fullName>
    </submittedName>
</protein>
<dbReference type="EMBL" id="JASJOS010000008">
    <property type="protein sequence ID" value="MDJ1482719.1"/>
    <property type="molecule type" value="Genomic_DNA"/>
</dbReference>
<dbReference type="Proteomes" id="UP001241110">
    <property type="component" value="Unassembled WGS sequence"/>
</dbReference>
<gene>
    <name evidence="1" type="ORF">QNI16_19620</name>
</gene>
<evidence type="ECO:0000313" key="2">
    <source>
        <dbReference type="Proteomes" id="UP001241110"/>
    </source>
</evidence>
<evidence type="ECO:0000313" key="1">
    <source>
        <dbReference type="EMBL" id="MDJ1482719.1"/>
    </source>
</evidence>
<sequence length="69" mass="7707">MTFRLQGFLKIGVTTKEAAINLVAELAYNAGTVQQTSLEAQAKLYFHAFYTLDKTCSDWAAVNKQYTLV</sequence>
<proteinExistence type="predicted"/>
<organism evidence="1 2">
    <name type="scientific">Xanthocytophaga flava</name>
    <dbReference type="NCBI Taxonomy" id="3048013"/>
    <lineage>
        <taxon>Bacteria</taxon>
        <taxon>Pseudomonadati</taxon>
        <taxon>Bacteroidota</taxon>
        <taxon>Cytophagia</taxon>
        <taxon>Cytophagales</taxon>
        <taxon>Rhodocytophagaceae</taxon>
        <taxon>Xanthocytophaga</taxon>
    </lineage>
</organism>
<dbReference type="AlphaFoldDB" id="A0AAE3UAE7"/>
<reference evidence="1" key="1">
    <citation type="submission" date="2023-05" db="EMBL/GenBank/DDBJ databases">
        <authorList>
            <person name="Zhang X."/>
        </authorList>
    </citation>
    <scope>NUCLEOTIDE SEQUENCE</scope>
    <source>
        <strain evidence="1">YF14B1</strain>
    </source>
</reference>
<name>A0AAE3UAE7_9BACT</name>